<evidence type="ECO:0000313" key="2">
    <source>
        <dbReference type="EMBL" id="NKE67456.1"/>
    </source>
</evidence>
<dbReference type="Pfam" id="PF10027">
    <property type="entry name" value="DUF2269"/>
    <property type="match status" value="1"/>
</dbReference>
<evidence type="ECO:0000256" key="1">
    <source>
        <dbReference type="SAM" id="Phobius"/>
    </source>
</evidence>
<keyword evidence="1" id="KW-0472">Membrane</keyword>
<protein>
    <submittedName>
        <fullName evidence="2">DUF2269 domain-containing protein</fullName>
    </submittedName>
</protein>
<organism evidence="2 3">
    <name type="scientific">Ramlibacter lithotrophicus</name>
    <dbReference type="NCBI Taxonomy" id="2606681"/>
    <lineage>
        <taxon>Bacteria</taxon>
        <taxon>Pseudomonadati</taxon>
        <taxon>Pseudomonadota</taxon>
        <taxon>Betaproteobacteria</taxon>
        <taxon>Burkholderiales</taxon>
        <taxon>Comamonadaceae</taxon>
        <taxon>Ramlibacter</taxon>
    </lineage>
</organism>
<feature type="transmembrane region" description="Helical" evidence="1">
    <location>
        <begin position="43"/>
        <end position="61"/>
    </location>
</feature>
<dbReference type="Proteomes" id="UP000521868">
    <property type="component" value="Unassembled WGS sequence"/>
</dbReference>
<feature type="transmembrane region" description="Helical" evidence="1">
    <location>
        <begin position="123"/>
        <end position="150"/>
    </location>
</feature>
<dbReference type="RefSeq" id="WP_168108585.1">
    <property type="nucleotide sequence ID" value="NZ_VTOX01000006.1"/>
</dbReference>
<keyword evidence="1" id="KW-0812">Transmembrane</keyword>
<name>A0A7X6DHV3_9BURK</name>
<dbReference type="InterPro" id="IPR018729">
    <property type="entry name" value="DUF2269_transmembrane"/>
</dbReference>
<sequence length="158" mass="17689">MEYLIAKWLHVLSSTMLFGTGIGSAFYLLLATMSRDSLKVATVSRYVVVTDWVFTATTAVFQPLSGFWMLSLAGLSWSTPWIAWSLALYVLALACWLPVVWIQLRLRDIAAQAASANSRLPPAYWRFFGWWAGLGVVAFVAFLAIFWLMVARQLPFAG</sequence>
<comment type="caution">
    <text evidence="2">The sequence shown here is derived from an EMBL/GenBank/DDBJ whole genome shotgun (WGS) entry which is preliminary data.</text>
</comment>
<dbReference type="EMBL" id="VTOX01000006">
    <property type="protein sequence ID" value="NKE67456.1"/>
    <property type="molecule type" value="Genomic_DNA"/>
</dbReference>
<feature type="transmembrane region" description="Helical" evidence="1">
    <location>
        <begin position="12"/>
        <end position="31"/>
    </location>
</feature>
<accession>A0A7X6DHV3</accession>
<keyword evidence="3" id="KW-1185">Reference proteome</keyword>
<feature type="transmembrane region" description="Helical" evidence="1">
    <location>
        <begin position="81"/>
        <end position="102"/>
    </location>
</feature>
<keyword evidence="1" id="KW-1133">Transmembrane helix</keyword>
<evidence type="ECO:0000313" key="3">
    <source>
        <dbReference type="Proteomes" id="UP000521868"/>
    </source>
</evidence>
<proteinExistence type="predicted"/>
<reference evidence="2 3" key="1">
    <citation type="journal article" date="2020" name="Nature">
        <title>Bacterial chemolithoautotrophy via manganese oxidation.</title>
        <authorList>
            <person name="Yu H."/>
            <person name="Leadbetter J.R."/>
        </authorList>
    </citation>
    <scope>NUCLEOTIDE SEQUENCE [LARGE SCALE GENOMIC DNA]</scope>
    <source>
        <strain evidence="2 3">RBP-1</strain>
    </source>
</reference>
<dbReference type="AlphaFoldDB" id="A0A7X6DHV3"/>
<gene>
    <name evidence="2" type="ORF">RAMLITH_16655</name>
</gene>